<organism evidence="1 2">
    <name type="scientific">Paraburkholderia lycopersici</name>
    <dbReference type="NCBI Taxonomy" id="416944"/>
    <lineage>
        <taxon>Bacteria</taxon>
        <taxon>Pseudomonadati</taxon>
        <taxon>Pseudomonadota</taxon>
        <taxon>Betaproteobacteria</taxon>
        <taxon>Burkholderiales</taxon>
        <taxon>Burkholderiaceae</taxon>
        <taxon>Paraburkholderia</taxon>
    </lineage>
</organism>
<gene>
    <name evidence="1" type="ORF">SAMN05421548_1402</name>
</gene>
<dbReference type="AlphaFoldDB" id="A0A1G7BKR0"/>
<proteinExistence type="predicted"/>
<dbReference type="EMBL" id="FMYQ01000040">
    <property type="protein sequence ID" value="SDE27502.1"/>
    <property type="molecule type" value="Genomic_DNA"/>
</dbReference>
<name>A0A1G7BKR0_9BURK</name>
<evidence type="ECO:0000313" key="1">
    <source>
        <dbReference type="EMBL" id="SDE27502.1"/>
    </source>
</evidence>
<evidence type="ECO:0000313" key="2">
    <source>
        <dbReference type="Proteomes" id="UP000198908"/>
    </source>
</evidence>
<keyword evidence="2" id="KW-1185">Reference proteome</keyword>
<protein>
    <submittedName>
        <fullName evidence="1">Uncharacterized protein</fullName>
    </submittedName>
</protein>
<accession>A0A1G7BKR0</accession>
<dbReference type="STRING" id="416944.SAMN05421548_1402"/>
<reference evidence="2" key="1">
    <citation type="submission" date="2016-09" db="EMBL/GenBank/DDBJ databases">
        <authorList>
            <person name="Varghese N."/>
            <person name="Submissions S."/>
        </authorList>
    </citation>
    <scope>NUCLEOTIDE SEQUENCE [LARGE SCALE GENOMIC DNA]</scope>
    <source>
        <strain evidence="2">TNe-862</strain>
    </source>
</reference>
<dbReference type="RefSeq" id="WP_092005288.1">
    <property type="nucleotide sequence ID" value="NZ_FMYQ01000040.1"/>
</dbReference>
<dbReference type="Proteomes" id="UP000198908">
    <property type="component" value="Unassembled WGS sequence"/>
</dbReference>
<sequence length="84" mass="8983">MPAAIYQWAKSALEDNAENWLEDLACLNTVKGAILPDTATPGEIAKLKRAGCTVELVANTGHMMAYDNPDGLALAINRILNRGS</sequence>
<dbReference type="OrthoDB" id="9808398at2"/>